<dbReference type="GeneID" id="36605567"/>
<proteinExistence type="predicted"/>
<keyword evidence="3" id="KW-1185">Reference proteome</keyword>
<organism evidence="2 3">
    <name type="scientific">Trichoderma citrinoviride</name>
    <dbReference type="NCBI Taxonomy" id="58853"/>
    <lineage>
        <taxon>Eukaryota</taxon>
        <taxon>Fungi</taxon>
        <taxon>Dikarya</taxon>
        <taxon>Ascomycota</taxon>
        <taxon>Pezizomycotina</taxon>
        <taxon>Sordariomycetes</taxon>
        <taxon>Hypocreomycetidae</taxon>
        <taxon>Hypocreales</taxon>
        <taxon>Hypocreaceae</taxon>
        <taxon>Trichoderma</taxon>
    </lineage>
</organism>
<dbReference type="RefSeq" id="XP_024750516.1">
    <property type="nucleotide sequence ID" value="XM_024897449.1"/>
</dbReference>
<evidence type="ECO:0000313" key="3">
    <source>
        <dbReference type="Proteomes" id="UP000241546"/>
    </source>
</evidence>
<dbReference type="AlphaFoldDB" id="A0A2T4BCY1"/>
<reference evidence="3" key="1">
    <citation type="submission" date="2016-07" db="EMBL/GenBank/DDBJ databases">
        <title>Multiple horizontal gene transfer events from other fungi enriched the ability of initially mycotrophic Trichoderma (Ascomycota) to feed on dead plant biomass.</title>
        <authorList>
            <consortium name="DOE Joint Genome Institute"/>
            <person name="Atanasova L."/>
            <person name="Chenthamara K."/>
            <person name="Zhang J."/>
            <person name="Grujic M."/>
            <person name="Henrissat B."/>
            <person name="Kuo A."/>
            <person name="Aerts A."/>
            <person name="Salamov A."/>
            <person name="Lipzen A."/>
            <person name="Labutti K."/>
            <person name="Barry K."/>
            <person name="Miao Y."/>
            <person name="Rahimi M.J."/>
            <person name="Shen Q."/>
            <person name="Grigoriev I.V."/>
            <person name="Kubicek C.P."/>
            <person name="Druzhinina I.S."/>
        </authorList>
    </citation>
    <scope>NUCLEOTIDE SEQUENCE [LARGE SCALE GENOMIC DNA]</scope>
    <source>
        <strain evidence="3">TUCIM 6016</strain>
    </source>
</reference>
<evidence type="ECO:0000313" key="2">
    <source>
        <dbReference type="EMBL" id="PTB67196.1"/>
    </source>
</evidence>
<evidence type="ECO:0000256" key="1">
    <source>
        <dbReference type="SAM" id="MobiDB-lite"/>
    </source>
</evidence>
<gene>
    <name evidence="2" type="ORF">BBK36DRAFT_126157</name>
</gene>
<dbReference type="EMBL" id="KZ680212">
    <property type="protein sequence ID" value="PTB67196.1"/>
    <property type="molecule type" value="Genomic_DNA"/>
</dbReference>
<protein>
    <submittedName>
        <fullName evidence="2">Uncharacterized protein</fullName>
    </submittedName>
</protein>
<name>A0A2T4BCY1_9HYPO</name>
<accession>A0A2T4BCY1</accession>
<feature type="region of interest" description="Disordered" evidence="1">
    <location>
        <begin position="92"/>
        <end position="114"/>
    </location>
</feature>
<sequence>MLLLLISKARRMRRGGRSCDATLPTPPGVRILLKRPSGYFMLSINSSSSHSRHGAAWRSEDSHPACFGLVFFLSSLASSRLGRCAIAHPVASRMDEGDEDCRRTEPQQAGDTAS</sequence>
<dbReference type="Proteomes" id="UP000241546">
    <property type="component" value="Unassembled WGS sequence"/>
</dbReference>